<dbReference type="EMBL" id="AZIM01006117">
    <property type="protein sequence ID" value="ETE58912.1"/>
    <property type="molecule type" value="Genomic_DNA"/>
</dbReference>
<dbReference type="InterPro" id="IPR008160">
    <property type="entry name" value="Collagen"/>
</dbReference>
<feature type="non-terminal residue" evidence="2">
    <location>
        <position position="1"/>
    </location>
</feature>
<comment type="caution">
    <text evidence="2">The sequence shown here is derived from an EMBL/GenBank/DDBJ whole genome shotgun (WGS) entry which is preliminary data.</text>
</comment>
<feature type="compositionally biased region" description="Basic and acidic residues" evidence="1">
    <location>
        <begin position="60"/>
        <end position="69"/>
    </location>
</feature>
<dbReference type="Gene3D" id="1.20.5.320">
    <property type="entry name" value="6-Phosphogluconate Dehydrogenase, domain 3"/>
    <property type="match status" value="1"/>
</dbReference>
<evidence type="ECO:0000313" key="2">
    <source>
        <dbReference type="EMBL" id="ETE58912.1"/>
    </source>
</evidence>
<dbReference type="AlphaFoldDB" id="V8NBG6"/>
<accession>V8NBG6</accession>
<evidence type="ECO:0000256" key="1">
    <source>
        <dbReference type="SAM" id="MobiDB-lite"/>
    </source>
</evidence>
<keyword evidence="3" id="KW-1185">Reference proteome</keyword>
<feature type="region of interest" description="Disordered" evidence="1">
    <location>
        <begin position="59"/>
        <end position="90"/>
    </location>
</feature>
<organism evidence="2 3">
    <name type="scientific">Ophiophagus hannah</name>
    <name type="common">King cobra</name>
    <name type="synonym">Naja hannah</name>
    <dbReference type="NCBI Taxonomy" id="8665"/>
    <lineage>
        <taxon>Eukaryota</taxon>
        <taxon>Metazoa</taxon>
        <taxon>Chordata</taxon>
        <taxon>Craniata</taxon>
        <taxon>Vertebrata</taxon>
        <taxon>Euteleostomi</taxon>
        <taxon>Lepidosauria</taxon>
        <taxon>Squamata</taxon>
        <taxon>Bifurcata</taxon>
        <taxon>Unidentata</taxon>
        <taxon>Episquamata</taxon>
        <taxon>Toxicofera</taxon>
        <taxon>Serpentes</taxon>
        <taxon>Colubroidea</taxon>
        <taxon>Elapidae</taxon>
        <taxon>Elapinae</taxon>
        <taxon>Ophiophagus</taxon>
    </lineage>
</organism>
<dbReference type="Pfam" id="PF01391">
    <property type="entry name" value="Collagen"/>
    <property type="match status" value="1"/>
</dbReference>
<protein>
    <submittedName>
        <fullName evidence="2">Uncharacterized protein</fullName>
    </submittedName>
</protein>
<dbReference type="OrthoDB" id="5983381at2759"/>
<name>V8NBG6_OPHHA</name>
<proteinExistence type="predicted"/>
<evidence type="ECO:0000313" key="3">
    <source>
        <dbReference type="Proteomes" id="UP000018936"/>
    </source>
</evidence>
<feature type="compositionally biased region" description="Low complexity" evidence="1">
    <location>
        <begin position="74"/>
        <end position="90"/>
    </location>
</feature>
<dbReference type="Proteomes" id="UP000018936">
    <property type="component" value="Unassembled WGS sequence"/>
</dbReference>
<gene>
    <name evidence="2" type="ORF">L345_15360</name>
</gene>
<reference evidence="2 3" key="1">
    <citation type="journal article" date="2013" name="Proc. Natl. Acad. Sci. U.S.A.">
        <title>The king cobra genome reveals dynamic gene evolution and adaptation in the snake venom system.</title>
        <authorList>
            <person name="Vonk F.J."/>
            <person name="Casewell N.R."/>
            <person name="Henkel C.V."/>
            <person name="Heimberg A.M."/>
            <person name="Jansen H.J."/>
            <person name="McCleary R.J."/>
            <person name="Kerkkamp H.M."/>
            <person name="Vos R.A."/>
            <person name="Guerreiro I."/>
            <person name="Calvete J.J."/>
            <person name="Wuster W."/>
            <person name="Woods A.E."/>
            <person name="Logan J.M."/>
            <person name="Harrison R.A."/>
            <person name="Castoe T.A."/>
            <person name="de Koning A.P."/>
            <person name="Pollock D.D."/>
            <person name="Yandell M."/>
            <person name="Calderon D."/>
            <person name="Renjifo C."/>
            <person name="Currier R.B."/>
            <person name="Salgado D."/>
            <person name="Pla D."/>
            <person name="Sanz L."/>
            <person name="Hyder A.S."/>
            <person name="Ribeiro J.M."/>
            <person name="Arntzen J.W."/>
            <person name="van den Thillart G.E."/>
            <person name="Boetzer M."/>
            <person name="Pirovano W."/>
            <person name="Dirks R.P."/>
            <person name="Spaink H.P."/>
            <person name="Duboule D."/>
            <person name="McGlinn E."/>
            <person name="Kini R.M."/>
            <person name="Richardson M.K."/>
        </authorList>
    </citation>
    <scope>NUCLEOTIDE SEQUENCE</scope>
    <source>
        <tissue evidence="2">Blood</tissue>
    </source>
</reference>
<sequence>MGPPEQLFDDPMRSPIASSPPIHLAAFATQGPCDPQCLESFAEGSLHRGGSYDPFAFATKGEKGERGFPGKDGIPGLPGRPGRVGLPGSPGLRVDILYP</sequence>